<accession>A0A917B946</accession>
<protein>
    <submittedName>
        <fullName evidence="1">Uncharacterized protein</fullName>
    </submittedName>
</protein>
<proteinExistence type="predicted"/>
<dbReference type="PROSITE" id="PS51318">
    <property type="entry name" value="TAT"/>
    <property type="match status" value="1"/>
</dbReference>
<dbReference type="AlphaFoldDB" id="A0A917B946"/>
<reference evidence="1 2" key="1">
    <citation type="journal article" date="2014" name="Int. J. Syst. Evol. Microbiol.">
        <title>Complete genome sequence of Corynebacterium casei LMG S-19264T (=DSM 44701T), isolated from a smear-ripened cheese.</title>
        <authorList>
            <consortium name="US DOE Joint Genome Institute (JGI-PGF)"/>
            <person name="Walter F."/>
            <person name="Albersmeier A."/>
            <person name="Kalinowski J."/>
            <person name="Ruckert C."/>
        </authorList>
    </citation>
    <scope>NUCLEOTIDE SEQUENCE [LARGE SCALE GENOMIC DNA]</scope>
    <source>
        <strain evidence="1 2">CGMCC 1.12976</strain>
    </source>
</reference>
<dbReference type="RefSeq" id="WP_188679084.1">
    <property type="nucleotide sequence ID" value="NZ_BMGP01000004.1"/>
</dbReference>
<organism evidence="1 2">
    <name type="scientific">Subtercola lobariae</name>
    <dbReference type="NCBI Taxonomy" id="1588641"/>
    <lineage>
        <taxon>Bacteria</taxon>
        <taxon>Bacillati</taxon>
        <taxon>Actinomycetota</taxon>
        <taxon>Actinomycetes</taxon>
        <taxon>Micrococcales</taxon>
        <taxon>Microbacteriaceae</taxon>
        <taxon>Subtercola</taxon>
    </lineage>
</organism>
<evidence type="ECO:0000313" key="2">
    <source>
        <dbReference type="Proteomes" id="UP000598775"/>
    </source>
</evidence>
<gene>
    <name evidence="1" type="ORF">GCM10011399_25300</name>
</gene>
<dbReference type="Proteomes" id="UP000598775">
    <property type="component" value="Unassembled WGS sequence"/>
</dbReference>
<evidence type="ECO:0000313" key="1">
    <source>
        <dbReference type="EMBL" id="GGF31024.1"/>
    </source>
</evidence>
<dbReference type="InterPro" id="IPR006311">
    <property type="entry name" value="TAT_signal"/>
</dbReference>
<dbReference type="EMBL" id="BMGP01000004">
    <property type="protein sequence ID" value="GGF31024.1"/>
    <property type="molecule type" value="Genomic_DNA"/>
</dbReference>
<comment type="caution">
    <text evidence="1">The sequence shown here is derived from an EMBL/GenBank/DDBJ whole genome shotgun (WGS) entry which is preliminary data.</text>
</comment>
<keyword evidence="2" id="KW-1185">Reference proteome</keyword>
<name>A0A917B946_9MICO</name>
<sequence>MTSETDSAEKAPSGISRRGVVTGAAWSVPVIALAVAAPAASASGTPTDISVTLQPTPPKVGQPLRLTYRGTSGFDFVPFPAGSTATVVISGTFTGTLVSGATVTTTSGTNPVTRTLTITNLDGFYVQGTGQNGSSVSVTVYDGGGAEIGSDFTTIGTAG</sequence>